<dbReference type="Ensembl" id="ENSOKIT00005080467.1">
    <property type="protein sequence ID" value="ENSOKIP00005075546.1"/>
    <property type="gene ID" value="ENSOKIG00005032580.1"/>
</dbReference>
<dbReference type="EC" id="2.7.1.81" evidence="8"/>
<comment type="subcellular location">
    <subcellularLocation>
        <location evidence="1">Cytoplasm</location>
    </subcellularLocation>
</comment>
<evidence type="ECO:0000256" key="4">
    <source>
        <dbReference type="ARBA" id="ARBA00022679"/>
    </source>
</evidence>
<dbReference type="InterPro" id="IPR002575">
    <property type="entry name" value="Aminoglycoside_PTrfase"/>
</dbReference>
<reference evidence="11" key="1">
    <citation type="submission" date="2025-08" db="UniProtKB">
        <authorList>
            <consortium name="Ensembl"/>
        </authorList>
    </citation>
    <scope>IDENTIFICATION</scope>
</reference>
<keyword evidence="12" id="KW-1185">Reference proteome</keyword>
<sequence length="429" mass="49033">MYIYVSQPKYSLRQFCSRTFLKLWNGNGTKRGGTYLNWSNRNSCFKLIWTNDYTPVVTFFSLHSFSVASMALAESKPNLSHLQVSELVKRLFDLTPSQIHPLPSYDDQNFHLVVSEDKEYVLKVMNSEDSQNPTLLELQTHAMTFLHERGLPAQTVLPTTSGQVMSLEDIDCGFGMQKYVVRLLTYLPGTTITKVPCSPQILYEAGKMAAKMDTVLQEMEHPQLHVLQREKFIWSLSNIPLLEPYLHLMDGDPVQQVVKSVIQLYKTCVQPKLGSFRKCINHGDFNDHNILVQPDDSTAYKISGILDFGDMSSGYYVFELAITIMYMMIENPTSLDVARDVLAGWESVIPLNEAERDALYLLVLCRFCQSLVVARHTVVQHPENKDYLMITTKTGIRHLCRLWELGKEVVEKRWFQNAAQDSGLQAQEV</sequence>
<organism evidence="11 12">
    <name type="scientific">Oncorhynchus kisutch</name>
    <name type="common">Coho salmon</name>
    <name type="synonym">Salmo kisutch</name>
    <dbReference type="NCBI Taxonomy" id="8019"/>
    <lineage>
        <taxon>Eukaryota</taxon>
        <taxon>Metazoa</taxon>
        <taxon>Chordata</taxon>
        <taxon>Craniata</taxon>
        <taxon>Vertebrata</taxon>
        <taxon>Euteleostomi</taxon>
        <taxon>Actinopterygii</taxon>
        <taxon>Neopterygii</taxon>
        <taxon>Teleostei</taxon>
        <taxon>Protacanthopterygii</taxon>
        <taxon>Salmoniformes</taxon>
        <taxon>Salmonidae</taxon>
        <taxon>Salmoninae</taxon>
        <taxon>Oncorhynchus</taxon>
    </lineage>
</organism>
<evidence type="ECO:0000313" key="11">
    <source>
        <dbReference type="Ensembl" id="ENSOKIP00005075546.1"/>
    </source>
</evidence>
<evidence type="ECO:0000256" key="2">
    <source>
        <dbReference type="ARBA" id="ARBA00006219"/>
    </source>
</evidence>
<evidence type="ECO:0000256" key="6">
    <source>
        <dbReference type="ARBA" id="ARBA00036820"/>
    </source>
</evidence>
<evidence type="ECO:0000313" key="12">
    <source>
        <dbReference type="Proteomes" id="UP000694557"/>
    </source>
</evidence>
<dbReference type="FunFam" id="3.90.1200.10:FF:000007">
    <property type="entry name" value="hydroxylysine kinase isoform X1"/>
    <property type="match status" value="1"/>
</dbReference>
<feature type="domain" description="Aminoglycoside phosphotransferase" evidence="10">
    <location>
        <begin position="100"/>
        <end position="339"/>
    </location>
</feature>
<gene>
    <name evidence="11" type="primary">HYKK</name>
    <name evidence="11" type="synonym">hykk.2</name>
</gene>
<comment type="function">
    <text evidence="7">Catalyzes the GTP-dependent phosphorylation of 5-hydroxy-L-lysine.</text>
</comment>
<keyword evidence="4" id="KW-0808">Transferase</keyword>
<name>A0A8C7ILQ3_ONCKI</name>
<dbReference type="InterPro" id="IPR050249">
    <property type="entry name" value="Pseudomonas-type_ThrB"/>
</dbReference>
<dbReference type="GO" id="GO:0005737">
    <property type="term" value="C:cytoplasm"/>
    <property type="evidence" value="ECO:0007669"/>
    <property type="project" value="UniProtKB-SubCell"/>
</dbReference>
<evidence type="ECO:0000256" key="3">
    <source>
        <dbReference type="ARBA" id="ARBA00022490"/>
    </source>
</evidence>
<dbReference type="SUPFAM" id="SSF56112">
    <property type="entry name" value="Protein kinase-like (PK-like)"/>
    <property type="match status" value="1"/>
</dbReference>
<comment type="catalytic activity">
    <reaction evidence="6">
        <text>(5R)-5-hydroxy-L-lysine + GTP = (5R)-5-phosphooxy-L-lysine + GDP + H(+)</text>
        <dbReference type="Rhea" id="RHEA:19049"/>
        <dbReference type="ChEBI" id="CHEBI:15378"/>
        <dbReference type="ChEBI" id="CHEBI:37565"/>
        <dbReference type="ChEBI" id="CHEBI:57882"/>
        <dbReference type="ChEBI" id="CHEBI:58189"/>
        <dbReference type="ChEBI" id="CHEBI:58357"/>
        <dbReference type="EC" id="2.7.1.81"/>
    </reaction>
</comment>
<evidence type="ECO:0000256" key="1">
    <source>
        <dbReference type="ARBA" id="ARBA00004496"/>
    </source>
</evidence>
<evidence type="ECO:0000256" key="9">
    <source>
        <dbReference type="ARBA" id="ARBA00040505"/>
    </source>
</evidence>
<keyword evidence="3" id="KW-0963">Cytoplasm</keyword>
<reference evidence="11" key="2">
    <citation type="submission" date="2025-09" db="UniProtKB">
        <authorList>
            <consortium name="Ensembl"/>
        </authorList>
    </citation>
    <scope>IDENTIFICATION</scope>
</reference>
<comment type="similarity">
    <text evidence="2">Belongs to the aminoglycoside phosphotransferase family.</text>
</comment>
<keyword evidence="5" id="KW-0418">Kinase</keyword>
<dbReference type="PANTHER" id="PTHR21064">
    <property type="entry name" value="AMINOGLYCOSIDE PHOSPHOTRANSFERASE DOMAIN-CONTAINING PROTEIN-RELATED"/>
    <property type="match status" value="1"/>
</dbReference>
<protein>
    <recommendedName>
        <fullName evidence="9">Hydroxylysine kinase</fullName>
        <ecNumber evidence="8">2.7.1.81</ecNumber>
    </recommendedName>
</protein>
<dbReference type="GeneTree" id="ENSGT00390000011314"/>
<dbReference type="Gene3D" id="3.30.200.20">
    <property type="entry name" value="Phosphorylase Kinase, domain 1"/>
    <property type="match status" value="1"/>
</dbReference>
<dbReference type="InterPro" id="IPR011009">
    <property type="entry name" value="Kinase-like_dom_sf"/>
</dbReference>
<evidence type="ECO:0000256" key="5">
    <source>
        <dbReference type="ARBA" id="ARBA00022777"/>
    </source>
</evidence>
<evidence type="ECO:0000256" key="8">
    <source>
        <dbReference type="ARBA" id="ARBA00038873"/>
    </source>
</evidence>
<evidence type="ECO:0000256" key="7">
    <source>
        <dbReference type="ARBA" id="ARBA00037368"/>
    </source>
</evidence>
<accession>A0A8C7ILQ3</accession>
<dbReference type="Gene3D" id="3.90.1200.10">
    <property type="match status" value="1"/>
</dbReference>
<dbReference type="PANTHER" id="PTHR21064:SF1">
    <property type="entry name" value="HYDROXYLYSINE KINASE"/>
    <property type="match status" value="1"/>
</dbReference>
<dbReference type="Pfam" id="PF01636">
    <property type="entry name" value="APH"/>
    <property type="match status" value="1"/>
</dbReference>
<proteinExistence type="inferred from homology"/>
<dbReference type="Proteomes" id="UP000694557">
    <property type="component" value="Unassembled WGS sequence"/>
</dbReference>
<evidence type="ECO:0000259" key="10">
    <source>
        <dbReference type="Pfam" id="PF01636"/>
    </source>
</evidence>
<dbReference type="AlphaFoldDB" id="A0A8C7ILQ3"/>
<dbReference type="FunFam" id="3.30.200.20:FF:000549">
    <property type="entry name" value="hydroxylysine kinase"/>
    <property type="match status" value="1"/>
</dbReference>
<dbReference type="GO" id="GO:0047992">
    <property type="term" value="F:hydroxylysine kinase activity"/>
    <property type="evidence" value="ECO:0007669"/>
    <property type="project" value="UniProtKB-EC"/>
</dbReference>